<feature type="chain" id="PRO_5001654189" description="Knottin scorpion toxin-like domain-containing protein" evidence="1">
    <location>
        <begin position="21"/>
        <end position="78"/>
    </location>
</feature>
<evidence type="ECO:0000256" key="1">
    <source>
        <dbReference type="SAM" id="SignalP"/>
    </source>
</evidence>
<dbReference type="EMBL" id="HG739086">
    <property type="protein sequence ID" value="CDO98676.1"/>
    <property type="molecule type" value="Genomic_DNA"/>
</dbReference>
<gene>
    <name evidence="2" type="ORF">GSCOC_T00022848001</name>
</gene>
<name>A0A068TR46_COFCA</name>
<keyword evidence="3" id="KW-1185">Reference proteome</keyword>
<evidence type="ECO:0000313" key="3">
    <source>
        <dbReference type="Proteomes" id="UP000295252"/>
    </source>
</evidence>
<protein>
    <recommendedName>
        <fullName evidence="4">Knottin scorpion toxin-like domain-containing protein</fullName>
    </recommendedName>
</protein>
<feature type="signal peptide" evidence="1">
    <location>
        <begin position="1"/>
        <end position="20"/>
    </location>
</feature>
<evidence type="ECO:0000313" key="2">
    <source>
        <dbReference type="EMBL" id="CDO98676.1"/>
    </source>
</evidence>
<dbReference type="PhylomeDB" id="A0A068TR46"/>
<dbReference type="Proteomes" id="UP000295252">
    <property type="component" value="Chromosome VI"/>
</dbReference>
<dbReference type="AlphaFoldDB" id="A0A068TR46"/>
<organism evidence="2 3">
    <name type="scientific">Coffea canephora</name>
    <name type="common">Robusta coffee</name>
    <dbReference type="NCBI Taxonomy" id="49390"/>
    <lineage>
        <taxon>Eukaryota</taxon>
        <taxon>Viridiplantae</taxon>
        <taxon>Streptophyta</taxon>
        <taxon>Embryophyta</taxon>
        <taxon>Tracheophyta</taxon>
        <taxon>Spermatophyta</taxon>
        <taxon>Magnoliopsida</taxon>
        <taxon>eudicotyledons</taxon>
        <taxon>Gunneridae</taxon>
        <taxon>Pentapetalae</taxon>
        <taxon>asterids</taxon>
        <taxon>lamiids</taxon>
        <taxon>Gentianales</taxon>
        <taxon>Rubiaceae</taxon>
        <taxon>Ixoroideae</taxon>
        <taxon>Gardenieae complex</taxon>
        <taxon>Bertiereae - Coffeeae clade</taxon>
        <taxon>Coffeeae</taxon>
        <taxon>Coffea</taxon>
    </lineage>
</organism>
<evidence type="ECO:0008006" key="4">
    <source>
        <dbReference type="Google" id="ProtNLM"/>
    </source>
</evidence>
<reference evidence="3" key="1">
    <citation type="journal article" date="2014" name="Science">
        <title>The coffee genome provides insight into the convergent evolution of caffeine biosynthesis.</title>
        <authorList>
            <person name="Denoeud F."/>
            <person name="Carretero-Paulet L."/>
            <person name="Dereeper A."/>
            <person name="Droc G."/>
            <person name="Guyot R."/>
            <person name="Pietrella M."/>
            <person name="Zheng C."/>
            <person name="Alberti A."/>
            <person name="Anthony F."/>
            <person name="Aprea G."/>
            <person name="Aury J.M."/>
            <person name="Bento P."/>
            <person name="Bernard M."/>
            <person name="Bocs S."/>
            <person name="Campa C."/>
            <person name="Cenci A."/>
            <person name="Combes M.C."/>
            <person name="Crouzillat D."/>
            <person name="Da Silva C."/>
            <person name="Daddiego L."/>
            <person name="De Bellis F."/>
            <person name="Dussert S."/>
            <person name="Garsmeur O."/>
            <person name="Gayraud T."/>
            <person name="Guignon V."/>
            <person name="Jahn K."/>
            <person name="Jamilloux V."/>
            <person name="Joet T."/>
            <person name="Labadie K."/>
            <person name="Lan T."/>
            <person name="Leclercq J."/>
            <person name="Lepelley M."/>
            <person name="Leroy T."/>
            <person name="Li L.T."/>
            <person name="Librado P."/>
            <person name="Lopez L."/>
            <person name="Munoz A."/>
            <person name="Noel B."/>
            <person name="Pallavicini A."/>
            <person name="Perrotta G."/>
            <person name="Poncet V."/>
            <person name="Pot D."/>
            <person name="Priyono X."/>
            <person name="Rigoreau M."/>
            <person name="Rouard M."/>
            <person name="Rozas J."/>
            <person name="Tranchant-Dubreuil C."/>
            <person name="VanBuren R."/>
            <person name="Zhang Q."/>
            <person name="Andrade A.C."/>
            <person name="Argout X."/>
            <person name="Bertrand B."/>
            <person name="de Kochko A."/>
            <person name="Graziosi G."/>
            <person name="Henry R.J."/>
            <person name="Jayarama X."/>
            <person name="Ming R."/>
            <person name="Nagai C."/>
            <person name="Rounsley S."/>
            <person name="Sankoff D."/>
            <person name="Giuliano G."/>
            <person name="Albert V.A."/>
            <person name="Wincker P."/>
            <person name="Lashermes P."/>
        </authorList>
    </citation>
    <scope>NUCLEOTIDE SEQUENCE [LARGE SCALE GENOMIC DNA]</scope>
    <source>
        <strain evidence="3">cv. DH200-94</strain>
    </source>
</reference>
<dbReference type="InParanoid" id="A0A068TR46"/>
<dbReference type="Gramene" id="CDO98676">
    <property type="protein sequence ID" value="CDO98676"/>
    <property type="gene ID" value="GSCOC_T00022848001"/>
</dbReference>
<keyword evidence="1" id="KW-0732">Signal</keyword>
<accession>A0A068TR46</accession>
<proteinExistence type="predicted"/>
<sequence>MSKVLLLCCILSLLFVMNLAEEVPNAGGLEDSKVTVKHLGLRLSVAQCVRDCHARWPNSTARCPIFHGHICACLCYVP</sequence>